<proteinExistence type="predicted"/>
<protein>
    <submittedName>
        <fullName evidence="3">PREDICTED: DUF724 domain-containing</fullName>
    </submittedName>
</protein>
<dbReference type="InParanoid" id="A0A5E4GML1"/>
<reference evidence="4" key="1">
    <citation type="journal article" date="2020" name="Plant J.">
        <title>Transposons played a major role in the diversification between the closely related almond and peach genomes: results from the almond genome sequence.</title>
        <authorList>
            <person name="Alioto T."/>
            <person name="Alexiou K.G."/>
            <person name="Bardil A."/>
            <person name="Barteri F."/>
            <person name="Castanera R."/>
            <person name="Cruz F."/>
            <person name="Dhingra A."/>
            <person name="Duval H."/>
            <person name="Fernandez I Marti A."/>
            <person name="Frias L."/>
            <person name="Galan B."/>
            <person name="Garcia J.L."/>
            <person name="Howad W."/>
            <person name="Gomez-Garrido J."/>
            <person name="Gut M."/>
            <person name="Julca I."/>
            <person name="Morata J."/>
            <person name="Puigdomenech P."/>
            <person name="Ribeca P."/>
            <person name="Rubio Cabetas M.J."/>
            <person name="Vlasova A."/>
            <person name="Wirthensohn M."/>
            <person name="Garcia-Mas J."/>
            <person name="Gabaldon T."/>
            <person name="Casacuberta J.M."/>
            <person name="Arus P."/>
        </authorList>
    </citation>
    <scope>NUCLEOTIDE SEQUENCE [LARGE SCALE GENOMIC DNA]</scope>
    <source>
        <strain evidence="4">cv. Texas</strain>
    </source>
</reference>
<feature type="compositionally biased region" description="Gly residues" evidence="1">
    <location>
        <begin position="223"/>
        <end position="232"/>
    </location>
</feature>
<dbReference type="Proteomes" id="UP000327085">
    <property type="component" value="Unassembled WGS sequence"/>
</dbReference>
<name>A0A5E4GML1_PRUDU</name>
<feature type="domain" description="Agenet" evidence="2">
    <location>
        <begin position="95"/>
        <end position="151"/>
    </location>
</feature>
<dbReference type="EMBL" id="CABIKO010001150">
    <property type="protein sequence ID" value="VVA41034.1"/>
    <property type="molecule type" value="Genomic_DNA"/>
</dbReference>
<dbReference type="InterPro" id="IPR014002">
    <property type="entry name" value="Agenet_dom_plant"/>
</dbReference>
<evidence type="ECO:0000256" key="1">
    <source>
        <dbReference type="SAM" id="MobiDB-lite"/>
    </source>
</evidence>
<evidence type="ECO:0000313" key="4">
    <source>
        <dbReference type="Proteomes" id="UP000327085"/>
    </source>
</evidence>
<feature type="region of interest" description="Disordered" evidence="1">
    <location>
        <begin position="192"/>
        <end position="252"/>
    </location>
</feature>
<accession>A0A5E4GML1</accession>
<dbReference type="PANTHER" id="PTHR31917:SF151">
    <property type="entry name" value="AGENET DOMAIN-CONTAINING PROTEIN"/>
    <property type="match status" value="1"/>
</dbReference>
<feature type="compositionally biased region" description="Basic and acidic residues" evidence="1">
    <location>
        <begin position="205"/>
        <end position="221"/>
    </location>
</feature>
<gene>
    <name evidence="3" type="ORF">ALMOND_2B004298</name>
</gene>
<organism evidence="3 4">
    <name type="scientific">Prunus dulcis</name>
    <name type="common">Almond</name>
    <name type="synonym">Amygdalus dulcis</name>
    <dbReference type="NCBI Taxonomy" id="3755"/>
    <lineage>
        <taxon>Eukaryota</taxon>
        <taxon>Viridiplantae</taxon>
        <taxon>Streptophyta</taxon>
        <taxon>Embryophyta</taxon>
        <taxon>Tracheophyta</taxon>
        <taxon>Spermatophyta</taxon>
        <taxon>Magnoliopsida</taxon>
        <taxon>eudicotyledons</taxon>
        <taxon>Gunneridae</taxon>
        <taxon>Pentapetalae</taxon>
        <taxon>rosids</taxon>
        <taxon>fabids</taxon>
        <taxon>Rosales</taxon>
        <taxon>Rosaceae</taxon>
        <taxon>Amygdaloideae</taxon>
        <taxon>Amygdaleae</taxon>
        <taxon>Prunus</taxon>
    </lineage>
</organism>
<evidence type="ECO:0000259" key="2">
    <source>
        <dbReference type="SMART" id="SM00743"/>
    </source>
</evidence>
<evidence type="ECO:0000313" key="3">
    <source>
        <dbReference type="EMBL" id="VVA41034.1"/>
    </source>
</evidence>
<dbReference type="CDD" id="cd20406">
    <property type="entry name" value="Tudor_Agenet_AtDUF_rpt2_4"/>
    <property type="match status" value="1"/>
</dbReference>
<dbReference type="AlphaFoldDB" id="A0A5E4GML1"/>
<dbReference type="Gramene" id="VVA41034">
    <property type="protein sequence ID" value="VVA41034"/>
    <property type="gene ID" value="Prudul26B004298"/>
</dbReference>
<sequence>MKFEDDKYTLRPPWDLQDGIWVRNRKERMAEAIFSLGTGVEVNLNEKNLLCAWFPTIYLAELGVINSFLLQFKSSNNCDVKGVVNGPQLPESGKIFLNLMEMVDAFYDMGWWVGQITQNLTEEKYLVRLKFTKQVKECSPSDLRPHMEWTDSGWVTETNGTWADCFQRMAEAIFSLGTADSELKGGAERELQLDDGDAGDAGGDIDTRGAGDAGCDGHDGDAGDAGGAGGDIDTGRAGDAGDTGDAGDAGDVDPDKKVDVFRVVEAELQYFVNEIDLIHFNSGQELKDGIEALLLQESARLHETSNTPLISKFTFMYSAINGDEWIELPIDEMDWVDFAACTPYLRLRCAS</sequence>
<dbReference type="PANTHER" id="PTHR31917">
    <property type="entry name" value="AGENET DOMAIN-CONTAINING PROTEIN-RELATED"/>
    <property type="match status" value="1"/>
</dbReference>
<dbReference type="SMART" id="SM00743">
    <property type="entry name" value="Agenet"/>
    <property type="match status" value="1"/>
</dbReference>